<dbReference type="EMBL" id="BPVZ01000097">
    <property type="protein sequence ID" value="GKV32641.1"/>
    <property type="molecule type" value="Genomic_DNA"/>
</dbReference>
<dbReference type="Proteomes" id="UP001054252">
    <property type="component" value="Unassembled WGS sequence"/>
</dbReference>
<feature type="region of interest" description="Disordered" evidence="1">
    <location>
        <begin position="37"/>
        <end position="57"/>
    </location>
</feature>
<feature type="signal peptide" evidence="2">
    <location>
        <begin position="1"/>
        <end position="20"/>
    </location>
</feature>
<organism evidence="3 4">
    <name type="scientific">Rubroshorea leprosula</name>
    <dbReference type="NCBI Taxonomy" id="152421"/>
    <lineage>
        <taxon>Eukaryota</taxon>
        <taxon>Viridiplantae</taxon>
        <taxon>Streptophyta</taxon>
        <taxon>Embryophyta</taxon>
        <taxon>Tracheophyta</taxon>
        <taxon>Spermatophyta</taxon>
        <taxon>Magnoliopsida</taxon>
        <taxon>eudicotyledons</taxon>
        <taxon>Gunneridae</taxon>
        <taxon>Pentapetalae</taxon>
        <taxon>rosids</taxon>
        <taxon>malvids</taxon>
        <taxon>Malvales</taxon>
        <taxon>Dipterocarpaceae</taxon>
        <taxon>Rubroshorea</taxon>
    </lineage>
</organism>
<evidence type="ECO:0000256" key="2">
    <source>
        <dbReference type="SAM" id="SignalP"/>
    </source>
</evidence>
<evidence type="ECO:0000313" key="4">
    <source>
        <dbReference type="Proteomes" id="UP001054252"/>
    </source>
</evidence>
<comment type="caution">
    <text evidence="3">The sequence shown here is derived from an EMBL/GenBank/DDBJ whole genome shotgun (WGS) entry which is preliminary data.</text>
</comment>
<proteinExistence type="predicted"/>
<gene>
    <name evidence="3" type="ORF">SLEP1_g41236</name>
</gene>
<keyword evidence="2" id="KW-0732">Signal</keyword>
<accession>A0AAV5L5V8</accession>
<name>A0AAV5L5V8_9ROSI</name>
<evidence type="ECO:0008006" key="5">
    <source>
        <dbReference type="Google" id="ProtNLM"/>
    </source>
</evidence>
<keyword evidence="4" id="KW-1185">Reference proteome</keyword>
<evidence type="ECO:0000313" key="3">
    <source>
        <dbReference type="EMBL" id="GKV32641.1"/>
    </source>
</evidence>
<protein>
    <recommendedName>
        <fullName evidence="5">Anther-specific protein BCP1-like</fullName>
    </recommendedName>
</protein>
<feature type="chain" id="PRO_5043955239" description="Anther-specific protein BCP1-like" evidence="2">
    <location>
        <begin position="21"/>
        <end position="107"/>
    </location>
</feature>
<reference evidence="3 4" key="1">
    <citation type="journal article" date="2021" name="Commun. Biol.">
        <title>The genome of Shorea leprosula (Dipterocarpaceae) highlights the ecological relevance of drought in aseasonal tropical rainforests.</title>
        <authorList>
            <person name="Ng K.K.S."/>
            <person name="Kobayashi M.J."/>
            <person name="Fawcett J.A."/>
            <person name="Hatakeyama M."/>
            <person name="Paape T."/>
            <person name="Ng C.H."/>
            <person name="Ang C.C."/>
            <person name="Tnah L.H."/>
            <person name="Lee C.T."/>
            <person name="Nishiyama T."/>
            <person name="Sese J."/>
            <person name="O'Brien M.J."/>
            <person name="Copetti D."/>
            <person name="Mohd Noor M.I."/>
            <person name="Ong R.C."/>
            <person name="Putra M."/>
            <person name="Sireger I.Z."/>
            <person name="Indrioko S."/>
            <person name="Kosugi Y."/>
            <person name="Izuno A."/>
            <person name="Isagi Y."/>
            <person name="Lee S.L."/>
            <person name="Shimizu K.K."/>
        </authorList>
    </citation>
    <scope>NUCLEOTIDE SEQUENCE [LARGE SCALE GENOMIC DNA]</scope>
    <source>
        <strain evidence="3">214</strain>
    </source>
</reference>
<dbReference type="AlphaFoldDB" id="A0AAV5L5V8"/>
<evidence type="ECO:0000256" key="1">
    <source>
        <dbReference type="SAM" id="MobiDB-lite"/>
    </source>
</evidence>
<sequence>MARQIVLLVLLLVFVGMVIATADNAAVNVHDIIGNTDDDDAATPSANDGAAPGASGSAIEAPIGSAEKAKAHVGEYAQPLNHGGANALEISAVAVVGAAAVVSYFVL</sequence>